<dbReference type="AlphaFoldDB" id="A0A9D4RD72"/>
<sequence>MNAACIISETIYNTNSSDNLTLASLDAQKAFDTVDHNIMFNKLYHLGIQGHLWILLRNLYKNTSVKVKWDNLLSEKFLLQQARSKVINNLI</sequence>
<reference evidence="1" key="2">
    <citation type="submission" date="2020-11" db="EMBL/GenBank/DDBJ databases">
        <authorList>
            <person name="McCartney M.A."/>
            <person name="Auch B."/>
            <person name="Kono T."/>
            <person name="Mallez S."/>
            <person name="Becker A."/>
            <person name="Gohl D.M."/>
            <person name="Silverstein K.A.T."/>
            <person name="Koren S."/>
            <person name="Bechman K.B."/>
            <person name="Herman A."/>
            <person name="Abrahante J.E."/>
            <person name="Garbe J."/>
        </authorList>
    </citation>
    <scope>NUCLEOTIDE SEQUENCE</scope>
    <source>
        <strain evidence="1">Duluth1</strain>
        <tissue evidence="1">Whole animal</tissue>
    </source>
</reference>
<gene>
    <name evidence="1" type="ORF">DPMN_026947</name>
</gene>
<dbReference type="Proteomes" id="UP000828390">
    <property type="component" value="Unassembled WGS sequence"/>
</dbReference>
<evidence type="ECO:0000313" key="2">
    <source>
        <dbReference type="Proteomes" id="UP000828390"/>
    </source>
</evidence>
<name>A0A9D4RD72_DREPO</name>
<accession>A0A9D4RD72</accession>
<protein>
    <recommendedName>
        <fullName evidence="3">Reverse transcriptase domain-containing protein</fullName>
    </recommendedName>
</protein>
<reference evidence="1" key="1">
    <citation type="journal article" date="2019" name="bioRxiv">
        <title>The Genome of the Zebra Mussel, Dreissena polymorpha: A Resource for Invasive Species Research.</title>
        <authorList>
            <person name="McCartney M.A."/>
            <person name="Auch B."/>
            <person name="Kono T."/>
            <person name="Mallez S."/>
            <person name="Zhang Y."/>
            <person name="Obille A."/>
            <person name="Becker A."/>
            <person name="Abrahante J.E."/>
            <person name="Garbe J."/>
            <person name="Badalamenti J.P."/>
            <person name="Herman A."/>
            <person name="Mangelson H."/>
            <person name="Liachko I."/>
            <person name="Sullivan S."/>
            <person name="Sone E.D."/>
            <person name="Koren S."/>
            <person name="Silverstein K.A.T."/>
            <person name="Beckman K.B."/>
            <person name="Gohl D.M."/>
        </authorList>
    </citation>
    <scope>NUCLEOTIDE SEQUENCE</scope>
    <source>
        <strain evidence="1">Duluth1</strain>
        <tissue evidence="1">Whole animal</tissue>
    </source>
</reference>
<dbReference type="EMBL" id="JAIWYP010000002">
    <property type="protein sequence ID" value="KAH3863939.1"/>
    <property type="molecule type" value="Genomic_DNA"/>
</dbReference>
<organism evidence="1 2">
    <name type="scientific">Dreissena polymorpha</name>
    <name type="common">Zebra mussel</name>
    <name type="synonym">Mytilus polymorpha</name>
    <dbReference type="NCBI Taxonomy" id="45954"/>
    <lineage>
        <taxon>Eukaryota</taxon>
        <taxon>Metazoa</taxon>
        <taxon>Spiralia</taxon>
        <taxon>Lophotrochozoa</taxon>
        <taxon>Mollusca</taxon>
        <taxon>Bivalvia</taxon>
        <taxon>Autobranchia</taxon>
        <taxon>Heteroconchia</taxon>
        <taxon>Euheterodonta</taxon>
        <taxon>Imparidentia</taxon>
        <taxon>Neoheterodontei</taxon>
        <taxon>Myida</taxon>
        <taxon>Dreissenoidea</taxon>
        <taxon>Dreissenidae</taxon>
        <taxon>Dreissena</taxon>
    </lineage>
</organism>
<comment type="caution">
    <text evidence="1">The sequence shown here is derived from an EMBL/GenBank/DDBJ whole genome shotgun (WGS) entry which is preliminary data.</text>
</comment>
<evidence type="ECO:0008006" key="3">
    <source>
        <dbReference type="Google" id="ProtNLM"/>
    </source>
</evidence>
<evidence type="ECO:0000313" key="1">
    <source>
        <dbReference type="EMBL" id="KAH3863939.1"/>
    </source>
</evidence>
<proteinExistence type="predicted"/>
<keyword evidence="2" id="KW-1185">Reference proteome</keyword>